<keyword evidence="4 7" id="KW-1133">Transmembrane helix</keyword>
<feature type="signal peptide" evidence="8">
    <location>
        <begin position="1"/>
        <end position="29"/>
    </location>
</feature>
<evidence type="ECO:0000256" key="8">
    <source>
        <dbReference type="SAM" id="SignalP"/>
    </source>
</evidence>
<keyword evidence="8" id="KW-0732">Signal</keyword>
<protein>
    <submittedName>
        <fullName evidence="10">ComEC/Rec2 family competence protein</fullName>
    </submittedName>
</protein>
<dbReference type="Pfam" id="PF00753">
    <property type="entry name" value="Lactamase_B"/>
    <property type="match status" value="1"/>
</dbReference>
<dbReference type="CDD" id="cd07731">
    <property type="entry name" value="ComA-like_MBL-fold"/>
    <property type="match status" value="1"/>
</dbReference>
<dbReference type="InterPro" id="IPR035681">
    <property type="entry name" value="ComA-like_MBL"/>
</dbReference>
<dbReference type="Gene3D" id="3.60.15.10">
    <property type="entry name" value="Ribonuclease Z/Hydroxyacylglutathione hydrolase-like"/>
    <property type="match status" value="1"/>
</dbReference>
<feature type="compositionally biased region" description="Basic residues" evidence="6">
    <location>
        <begin position="792"/>
        <end position="806"/>
    </location>
</feature>
<evidence type="ECO:0000256" key="2">
    <source>
        <dbReference type="ARBA" id="ARBA00022475"/>
    </source>
</evidence>
<feature type="compositionally biased region" description="Low complexity" evidence="6">
    <location>
        <begin position="861"/>
        <end position="870"/>
    </location>
</feature>
<dbReference type="InterPro" id="IPR052159">
    <property type="entry name" value="Competence_DNA_uptake"/>
</dbReference>
<feature type="transmembrane region" description="Helical" evidence="7">
    <location>
        <begin position="274"/>
        <end position="290"/>
    </location>
</feature>
<dbReference type="EMBL" id="BAABJV010000002">
    <property type="protein sequence ID" value="GAA4768067.1"/>
    <property type="molecule type" value="Genomic_DNA"/>
</dbReference>
<feature type="domain" description="Metallo-beta-lactamase" evidence="9">
    <location>
        <begin position="513"/>
        <end position="708"/>
    </location>
</feature>
<feature type="compositionally biased region" description="Polar residues" evidence="6">
    <location>
        <begin position="871"/>
        <end position="899"/>
    </location>
</feature>
<dbReference type="SMART" id="SM00849">
    <property type="entry name" value="Lactamase_B"/>
    <property type="match status" value="1"/>
</dbReference>
<feature type="compositionally biased region" description="Low complexity" evidence="6">
    <location>
        <begin position="834"/>
        <end position="851"/>
    </location>
</feature>
<comment type="subcellular location">
    <subcellularLocation>
        <location evidence="1">Cell membrane</location>
        <topology evidence="1">Multi-pass membrane protein</topology>
    </subcellularLocation>
</comment>
<dbReference type="NCBIfam" id="TIGR00360">
    <property type="entry name" value="ComEC_N-term"/>
    <property type="match status" value="1"/>
</dbReference>
<feature type="transmembrane region" description="Helical" evidence="7">
    <location>
        <begin position="443"/>
        <end position="464"/>
    </location>
</feature>
<evidence type="ECO:0000256" key="3">
    <source>
        <dbReference type="ARBA" id="ARBA00022692"/>
    </source>
</evidence>
<gene>
    <name evidence="10" type="ORF">GCM10023329_13310</name>
</gene>
<feature type="transmembrane region" description="Helical" evidence="7">
    <location>
        <begin position="319"/>
        <end position="339"/>
    </location>
</feature>
<keyword evidence="5 7" id="KW-0472">Membrane</keyword>
<feature type="chain" id="PRO_5046887144" evidence="8">
    <location>
        <begin position="30"/>
        <end position="899"/>
    </location>
</feature>
<evidence type="ECO:0000256" key="6">
    <source>
        <dbReference type="SAM" id="MobiDB-lite"/>
    </source>
</evidence>
<feature type="transmembrane region" description="Helical" evidence="7">
    <location>
        <begin position="385"/>
        <end position="407"/>
    </location>
</feature>
<dbReference type="Proteomes" id="UP001501147">
    <property type="component" value="Unassembled WGS sequence"/>
</dbReference>
<feature type="transmembrane region" description="Helical" evidence="7">
    <location>
        <begin position="471"/>
        <end position="489"/>
    </location>
</feature>
<dbReference type="InterPro" id="IPR036866">
    <property type="entry name" value="RibonucZ/Hydroxyglut_hydro"/>
</dbReference>
<keyword evidence="2" id="KW-1003">Cell membrane</keyword>
<dbReference type="InterPro" id="IPR004477">
    <property type="entry name" value="ComEC_N"/>
</dbReference>
<sequence length="899" mass="92336">MGGRLRAASRLRTTAAGVLFCAAAGAAVAGLHTADLHRGPLPGLARNGAHVTVDAVVVSDPRRSRPHAGGAAHHRPAIVLDAEVTRVATGRVGAVEVRTPVLVLVSPDSHDDAWLRLLPTTRLRLSGGLALPDHPDGRIAAVLRVRGGDGPPVVAPPTGLQRFAGSLRAGLRTATDGLAPDARALLPGLVVGDTSRVPEDLQSAFEATDLTHLTAVSGSNLTIVLMLLVGPPGRALLAERGGAAPRLGVTLRGTAVLGGALTLAFVVVCRPEPSVLRAAACGLVTLLAIATGRRRSLLPALAAAVLLLVLYDPRLARSYGFLLSVLATGALLTIAPGWGRALRDRGVPARLAEPLAASAAAQAVCGPVVAVFAARASLVGVPCNLLVEAAVAPATVLGFSALAAAPVAPGAAEALAWCAGWPAGWIAAVARRGAELPGAGAPWPGGLTGGLLLAGVTGAVLLLVRNLSRRPLACAVCAVLLCLVIARPAPLGRLVTGWPPADWSYAMCDVGQGDLTVLAAGGGSAVVVDAGPDPAPADRCLRELGVTHIPLLVVTHFHADHVAGLPGVLDGRSVGAIQTTSLQEPEEQAEFVHRTAARAGIPVVSAVPGERRRAGPLEWEVLWPRQAPAPVSGEPNDASVTLLVRAAGGLSLLLLGDLEPPAQQALLRARPDLPRVDVLKVAHHGSAYQHPGLLAAVRPRLALISCGRDNPYGHPSARTLALLRAQGALVLRTDGNGSVAVGGSGEGLRATAEHGSAESLSGPPPEDRRPQAHGAGPVPRGRLGPWQPTPARRSRPRRRRRDRMTRRAPCPLRPSGVPRCPPRWSAPTSTGSVPSGRTGPTPRPSGRSRPGTLRRFRSRTSRSTCGRRSFWTSGGSWTRSSNVDAGASATNSTGRSPPC</sequence>
<evidence type="ECO:0000259" key="9">
    <source>
        <dbReference type="SMART" id="SM00849"/>
    </source>
</evidence>
<evidence type="ECO:0000256" key="4">
    <source>
        <dbReference type="ARBA" id="ARBA00022989"/>
    </source>
</evidence>
<feature type="region of interest" description="Disordered" evidence="6">
    <location>
        <begin position="737"/>
        <end position="899"/>
    </location>
</feature>
<dbReference type="SUPFAM" id="SSF56281">
    <property type="entry name" value="Metallo-hydrolase/oxidoreductase"/>
    <property type="match status" value="1"/>
</dbReference>
<dbReference type="PANTHER" id="PTHR30619:SF1">
    <property type="entry name" value="RECOMBINATION PROTEIN 2"/>
    <property type="match status" value="1"/>
</dbReference>
<evidence type="ECO:0000256" key="1">
    <source>
        <dbReference type="ARBA" id="ARBA00004651"/>
    </source>
</evidence>
<evidence type="ECO:0000313" key="11">
    <source>
        <dbReference type="Proteomes" id="UP001501147"/>
    </source>
</evidence>
<name>A0ABP8ZWI5_9ACTN</name>
<dbReference type="Pfam" id="PF03772">
    <property type="entry name" value="Competence"/>
    <property type="match status" value="1"/>
</dbReference>
<feature type="transmembrane region" description="Helical" evidence="7">
    <location>
        <begin position="249"/>
        <end position="268"/>
    </location>
</feature>
<feature type="transmembrane region" description="Helical" evidence="7">
    <location>
        <begin position="351"/>
        <end position="373"/>
    </location>
</feature>
<evidence type="ECO:0000313" key="10">
    <source>
        <dbReference type="EMBL" id="GAA4768067.1"/>
    </source>
</evidence>
<proteinExistence type="predicted"/>
<reference evidence="11" key="1">
    <citation type="journal article" date="2019" name="Int. J. Syst. Evol. Microbiol.">
        <title>The Global Catalogue of Microorganisms (GCM) 10K type strain sequencing project: providing services to taxonomists for standard genome sequencing and annotation.</title>
        <authorList>
            <consortium name="The Broad Institute Genomics Platform"/>
            <consortium name="The Broad Institute Genome Sequencing Center for Infectious Disease"/>
            <person name="Wu L."/>
            <person name="Ma J."/>
        </authorList>
    </citation>
    <scope>NUCLEOTIDE SEQUENCE [LARGE SCALE GENOMIC DNA]</scope>
    <source>
        <strain evidence="11">JCM 18324</strain>
    </source>
</reference>
<evidence type="ECO:0000256" key="5">
    <source>
        <dbReference type="ARBA" id="ARBA00023136"/>
    </source>
</evidence>
<feature type="transmembrane region" description="Helical" evidence="7">
    <location>
        <begin position="297"/>
        <end position="313"/>
    </location>
</feature>
<comment type="caution">
    <text evidence="10">The sequence shown here is derived from an EMBL/GenBank/DDBJ whole genome shotgun (WGS) entry which is preliminary data.</text>
</comment>
<evidence type="ECO:0000256" key="7">
    <source>
        <dbReference type="SAM" id="Phobius"/>
    </source>
</evidence>
<accession>A0ABP8ZWI5</accession>
<dbReference type="PANTHER" id="PTHR30619">
    <property type="entry name" value="DNA INTERNALIZATION/COMPETENCE PROTEIN COMEC/REC2"/>
    <property type="match status" value="1"/>
</dbReference>
<keyword evidence="3 7" id="KW-0812">Transmembrane</keyword>
<dbReference type="InterPro" id="IPR001279">
    <property type="entry name" value="Metallo-B-lactamas"/>
</dbReference>
<organism evidence="10 11">
    <name type="scientific">Streptomyces sanyensis</name>
    <dbReference type="NCBI Taxonomy" id="568869"/>
    <lineage>
        <taxon>Bacteria</taxon>
        <taxon>Bacillati</taxon>
        <taxon>Actinomycetota</taxon>
        <taxon>Actinomycetes</taxon>
        <taxon>Kitasatosporales</taxon>
        <taxon>Streptomycetaceae</taxon>
        <taxon>Streptomyces</taxon>
    </lineage>
</organism>
<keyword evidence="11" id="KW-1185">Reference proteome</keyword>